<name>A0A3M0I9Y1_9ACTN</name>
<evidence type="ECO:0000313" key="1">
    <source>
        <dbReference type="EMBL" id="RMB85624.1"/>
    </source>
</evidence>
<keyword evidence="2" id="KW-1185">Reference proteome</keyword>
<dbReference type="AlphaFoldDB" id="A0A3M0I9Y1"/>
<dbReference type="Proteomes" id="UP000270471">
    <property type="component" value="Unassembled WGS sequence"/>
</dbReference>
<organism evidence="1 2">
    <name type="scientific">Streptomyces shenzhenensis</name>
    <dbReference type="NCBI Taxonomy" id="943815"/>
    <lineage>
        <taxon>Bacteria</taxon>
        <taxon>Bacillati</taxon>
        <taxon>Actinomycetota</taxon>
        <taxon>Actinomycetes</taxon>
        <taxon>Kitasatosporales</taxon>
        <taxon>Streptomycetaceae</taxon>
        <taxon>Streptomyces</taxon>
    </lineage>
</organism>
<accession>A0A3M0I9Y1</accession>
<protein>
    <submittedName>
        <fullName evidence="1">Phage tail protein</fullName>
    </submittedName>
</protein>
<comment type="caution">
    <text evidence="1">The sequence shown here is derived from an EMBL/GenBank/DDBJ whole genome shotgun (WGS) entry which is preliminary data.</text>
</comment>
<dbReference type="EMBL" id="PENI01000006">
    <property type="protein sequence ID" value="RMB85624.1"/>
    <property type="molecule type" value="Genomic_DNA"/>
</dbReference>
<sequence>MPISRVTKLYAVEDAKIFPLLSDPEGGTPSYGAGIDVPGIKSMEISGDVEVKELRGDNGLLDSDASISNITVSYPHAKLSLDVLAALLASTVTDSGTTPAQKTKWSLKKGAKPLPYKLVGKTPTSGGDLVGGDVHFSLMKCVMSSFPGLGLAEEDYRTIDNQARCVPLISTGEWIDIDINETAVAIPTAATS</sequence>
<dbReference type="RefSeq" id="WP_121889446.1">
    <property type="nucleotide sequence ID" value="NZ_PENI01000006.1"/>
</dbReference>
<gene>
    <name evidence="1" type="ORF">CTZ28_12605</name>
</gene>
<dbReference type="OrthoDB" id="4108206at2"/>
<proteinExistence type="predicted"/>
<evidence type="ECO:0000313" key="2">
    <source>
        <dbReference type="Proteomes" id="UP000270471"/>
    </source>
</evidence>
<reference evidence="1 2" key="1">
    <citation type="submission" date="2017-11" db="EMBL/GenBank/DDBJ databases">
        <title>Draft genome of actinobacteria isolated from guarana (Paullinia cupana (Mart.) Ducke.</title>
        <authorList>
            <person name="Siqueira K.A."/>
            <person name="Liotti R.G."/>
            <person name="Mendes T.A.O."/>
            <person name="Soares M.A."/>
        </authorList>
    </citation>
    <scope>NUCLEOTIDE SEQUENCE [LARGE SCALE GENOMIC DNA]</scope>
    <source>
        <strain evidence="1 2">193</strain>
    </source>
</reference>